<feature type="compositionally biased region" description="Low complexity" evidence="1">
    <location>
        <begin position="199"/>
        <end position="239"/>
    </location>
</feature>
<dbReference type="RefSeq" id="WP_318750918.1">
    <property type="nucleotide sequence ID" value="NZ_CP132508.1"/>
</dbReference>
<feature type="region of interest" description="Disordered" evidence="1">
    <location>
        <begin position="288"/>
        <end position="331"/>
    </location>
</feature>
<dbReference type="PANTHER" id="PTHR34351:SF2">
    <property type="entry name" value="DUF58 DOMAIN-CONTAINING PROTEIN"/>
    <property type="match status" value="1"/>
</dbReference>
<dbReference type="Pfam" id="PF01882">
    <property type="entry name" value="DUF58"/>
    <property type="match status" value="1"/>
</dbReference>
<evidence type="ECO:0000313" key="4">
    <source>
        <dbReference type="Proteomes" id="UP001304683"/>
    </source>
</evidence>
<reference evidence="3 4" key="1">
    <citation type="submission" date="2023-08" db="EMBL/GenBank/DDBJ databases">
        <title>Genome sequence of Thermaerobacter compostii strain Ins1, a spore-forming filamentous bacterium isolated from a deep geothermal reservoir.</title>
        <authorList>
            <person name="Bregnard D."/>
            <person name="Gonzalez D."/>
            <person name="Junier P."/>
        </authorList>
    </citation>
    <scope>NUCLEOTIDE SEQUENCE [LARGE SCALE GENOMIC DNA]</scope>
    <source>
        <strain evidence="3 4">Ins1</strain>
    </source>
</reference>
<feature type="compositionally biased region" description="Low complexity" evidence="1">
    <location>
        <begin position="498"/>
        <end position="518"/>
    </location>
</feature>
<feature type="region of interest" description="Disordered" evidence="1">
    <location>
        <begin position="714"/>
        <end position="840"/>
    </location>
</feature>
<evidence type="ECO:0000313" key="3">
    <source>
        <dbReference type="EMBL" id="WPD19380.1"/>
    </source>
</evidence>
<gene>
    <name evidence="3" type="ORF">Q5761_01530</name>
</gene>
<feature type="compositionally biased region" description="Low complexity" evidence="1">
    <location>
        <begin position="537"/>
        <end position="565"/>
    </location>
</feature>
<name>A0ABZ0QPF7_9FIRM</name>
<feature type="region of interest" description="Disordered" evidence="1">
    <location>
        <begin position="112"/>
        <end position="240"/>
    </location>
</feature>
<dbReference type="InterPro" id="IPR002881">
    <property type="entry name" value="DUF58"/>
</dbReference>
<dbReference type="PANTHER" id="PTHR34351">
    <property type="entry name" value="SLR1927 PROTEIN-RELATED"/>
    <property type="match status" value="1"/>
</dbReference>
<keyword evidence="4" id="KW-1185">Reference proteome</keyword>
<dbReference type="EMBL" id="CP132508">
    <property type="protein sequence ID" value="WPD19380.1"/>
    <property type="molecule type" value="Genomic_DNA"/>
</dbReference>
<dbReference type="Proteomes" id="UP001304683">
    <property type="component" value="Chromosome"/>
</dbReference>
<feature type="compositionally biased region" description="Low complexity" evidence="1">
    <location>
        <begin position="112"/>
        <end position="148"/>
    </location>
</feature>
<feature type="domain" description="DUF58" evidence="2">
    <location>
        <begin position="426"/>
        <end position="469"/>
    </location>
</feature>
<proteinExistence type="predicted"/>
<feature type="compositionally biased region" description="Low complexity" evidence="1">
    <location>
        <begin position="176"/>
        <end position="192"/>
    </location>
</feature>
<feature type="region of interest" description="Disordered" evidence="1">
    <location>
        <begin position="869"/>
        <end position="891"/>
    </location>
</feature>
<organism evidence="3 4">
    <name type="scientific">Thermaerobacter composti</name>
    <dbReference type="NCBI Taxonomy" id="554949"/>
    <lineage>
        <taxon>Bacteria</taxon>
        <taxon>Bacillati</taxon>
        <taxon>Bacillota</taxon>
        <taxon>Clostridia</taxon>
        <taxon>Eubacteriales</taxon>
        <taxon>Clostridiales Family XVII. Incertae Sedis</taxon>
        <taxon>Thermaerobacter</taxon>
    </lineage>
</organism>
<feature type="compositionally biased region" description="Low complexity" evidence="1">
    <location>
        <begin position="778"/>
        <end position="818"/>
    </location>
</feature>
<feature type="region of interest" description="Disordered" evidence="1">
    <location>
        <begin position="498"/>
        <end position="577"/>
    </location>
</feature>
<evidence type="ECO:0000259" key="2">
    <source>
        <dbReference type="Pfam" id="PF01882"/>
    </source>
</evidence>
<sequence length="891" mass="88662">MPPATPLRTIRPQNWGMPFWTLVALVFAVTTGGPVPWFLVKFLAALHLLAALWAWALARGLDVEVRVDRRRATVGEPVEVEVFVHNGSILPVPRLAVSLPGPVAGVLAPSGPGATDASAPGAADAGAAGATDAGAATGTARGTGWPPASRAGWTDPGGRTSTSAATDPRQRDGAREPAAAPAGMGPTAGPHGSAPRPMTGPGRTVAGAGGAAAPARSTTPTFAGGPGRGRPAPAAFATGVGPGRGAGAPVGTGFGPAPSAAPVKAAPVAASPVAAAPAAVPLEAGVGSGTGVASRPPAGAPVATGSGPGRPASTPVGRRPDPLQPAAAGRPSGPVLYRSLGPWGSLVWRQTLVVLRRGRYTLGPVTVELQEPLGIFRVRREAAAEAVLTVYPRVVPVDELAVLPRQPFGQQRVDTRAWQDPSSLADVRPFRPGDNPKHIHWKLSARLDELHVKEFELRATTDCFLFVDLGDPADGAVDADMPVAMALADGGEAGGFAAAAEPAAAEDGSAPEAAGAAATEVRRRAPGPTGTGHRRGPAPGTSSTGGTRGALAGPDAPAGGAAGAVDDGRPGEPGAAAVRDAPAGAMEAVPAVSLAPGEWVAGVTAGVAALALDRELTVAAAAPAHGSPRLPPGRGPQHFRRLLEWLVDLEGAAGMPLAEFLAAQRGWLTPRSAVLVVAHRLDRRLARVLVQLRGHGHAVGLWLVRATPDAADGTRAPFGVDGGADGAGAPWGRPPSGPEEPRERRSPSRSPSRSGIRRRGGGGRSEPGAPAADPPAPGRTASARTPGSRAAAPPRAPGSAEAVAAGVPAFGATVPAGATGPGDVGLGPRSGAPSAELPGLDETETLLRSLVRAGVAVHPVGVPPAVPVARGTALGPGGADALASRRGRWGP</sequence>
<accession>A0ABZ0QPF7</accession>
<evidence type="ECO:0000256" key="1">
    <source>
        <dbReference type="SAM" id="MobiDB-lite"/>
    </source>
</evidence>
<protein>
    <submittedName>
        <fullName evidence="3">DUF58 domain-containing protein</fullName>
    </submittedName>
</protein>